<dbReference type="PANTHER" id="PTHR40088:SF1">
    <property type="entry name" value="PECTATE LYASE PEL9"/>
    <property type="match status" value="1"/>
</dbReference>
<evidence type="ECO:0000256" key="3">
    <source>
        <dbReference type="ARBA" id="ARBA00022525"/>
    </source>
</evidence>
<evidence type="ECO:0000313" key="12">
    <source>
        <dbReference type="Proteomes" id="UP001597546"/>
    </source>
</evidence>
<keyword evidence="7" id="KW-0456">Lyase</keyword>
<comment type="caution">
    <text evidence="11">The sequence shown here is derived from an EMBL/GenBank/DDBJ whole genome shotgun (WGS) entry which is preliminary data.</text>
</comment>
<comment type="similarity">
    <text evidence="8">Belongs to the polysaccharide lyase 9 family.</text>
</comment>
<evidence type="ECO:0000256" key="4">
    <source>
        <dbReference type="ARBA" id="ARBA00022723"/>
    </source>
</evidence>
<feature type="domain" description="Pel9A-like right handed beta-helix region" evidence="10">
    <location>
        <begin position="84"/>
        <end position="332"/>
    </location>
</feature>
<keyword evidence="12" id="KW-1185">Reference proteome</keyword>
<gene>
    <name evidence="11" type="ORF">ACFSSE_13555</name>
</gene>
<dbReference type="InterPro" id="IPR012334">
    <property type="entry name" value="Pectin_lyas_fold"/>
</dbReference>
<dbReference type="Pfam" id="PF22842">
    <property type="entry name" value="Pel9A-like_beta_helix"/>
    <property type="match status" value="1"/>
</dbReference>
<evidence type="ECO:0000256" key="5">
    <source>
        <dbReference type="ARBA" id="ARBA00022729"/>
    </source>
</evidence>
<keyword evidence="3" id="KW-0964">Secreted</keyword>
<proteinExistence type="inferred from homology"/>
<name>A0ABW5TV64_9SPHI</name>
<reference evidence="12" key="1">
    <citation type="journal article" date="2019" name="Int. J. Syst. Evol. Microbiol.">
        <title>The Global Catalogue of Microorganisms (GCM) 10K type strain sequencing project: providing services to taxonomists for standard genome sequencing and annotation.</title>
        <authorList>
            <consortium name="The Broad Institute Genomics Platform"/>
            <consortium name="The Broad Institute Genome Sequencing Center for Infectious Disease"/>
            <person name="Wu L."/>
            <person name="Ma J."/>
        </authorList>
    </citation>
    <scope>NUCLEOTIDE SEQUENCE [LARGE SCALE GENOMIC DNA]</scope>
    <source>
        <strain evidence="12">KCTC 42456</strain>
    </source>
</reference>
<dbReference type="Proteomes" id="UP001597546">
    <property type="component" value="Unassembled WGS sequence"/>
</dbReference>
<evidence type="ECO:0000256" key="1">
    <source>
        <dbReference type="ARBA" id="ARBA00001913"/>
    </source>
</evidence>
<comment type="cofactor">
    <cofactor evidence="1">
        <name>Ca(2+)</name>
        <dbReference type="ChEBI" id="CHEBI:29108"/>
    </cofactor>
</comment>
<feature type="signal peptide" evidence="9">
    <location>
        <begin position="1"/>
        <end position="23"/>
    </location>
</feature>
<accession>A0ABW5TV64</accession>
<keyword evidence="6" id="KW-0106">Calcium</keyword>
<evidence type="ECO:0000256" key="8">
    <source>
        <dbReference type="ARBA" id="ARBA00038263"/>
    </source>
</evidence>
<dbReference type="Gene3D" id="2.160.20.10">
    <property type="entry name" value="Single-stranded right-handed beta-helix, Pectin lyase-like"/>
    <property type="match status" value="1"/>
</dbReference>
<evidence type="ECO:0000256" key="6">
    <source>
        <dbReference type="ARBA" id="ARBA00022837"/>
    </source>
</evidence>
<dbReference type="EMBL" id="JBHULV010000046">
    <property type="protein sequence ID" value="MFD2732729.1"/>
    <property type="molecule type" value="Genomic_DNA"/>
</dbReference>
<dbReference type="RefSeq" id="WP_379040325.1">
    <property type="nucleotide sequence ID" value="NZ_JBHSKW010000003.1"/>
</dbReference>
<evidence type="ECO:0000259" key="10">
    <source>
        <dbReference type="Pfam" id="PF22842"/>
    </source>
</evidence>
<dbReference type="InterPro" id="IPR052052">
    <property type="entry name" value="Polysaccharide_Lyase_9"/>
</dbReference>
<protein>
    <submittedName>
        <fullName evidence="11">Right-handed parallel beta-helix repeat-containing protein</fullName>
    </submittedName>
</protein>
<dbReference type="SUPFAM" id="SSF51126">
    <property type="entry name" value="Pectin lyase-like"/>
    <property type="match status" value="1"/>
</dbReference>
<evidence type="ECO:0000256" key="7">
    <source>
        <dbReference type="ARBA" id="ARBA00023239"/>
    </source>
</evidence>
<comment type="subcellular location">
    <subcellularLocation>
        <location evidence="2">Secreted</location>
    </subcellularLocation>
</comment>
<keyword evidence="5 9" id="KW-0732">Signal</keyword>
<sequence length="387" mass="41968">MINLNNVISGAIFLILGIASCSASNYKTKDTTQIKSSALFANNKAHEIKVSTPEEVLTAVKNVKPGDVILVKGGNYAFNERINIKINGKVDSIITFKADPSDTQRPKFDFSALAEGDANQGIILRTSYWHIKGIDISKAGDNGILITGGNNNIIEFCTFSECLDTGLQLIAGAANNLILNCDSYFNADSKIEDADGFACKIDAGSGNKFKGCRAWQNLDDGWDGYLKRTDNVNTTYEDCWAFGNGLLKDGTKGQGDGNGFKTGGSDDKLLKHNATYINCLSTLNTKNGFAHNSNRGSVELLNCTSFLNAEKNLNFGSKNQVSKLTIKNTVVFGKVGSLEADEKVIENNSWQLAKEFKMGDFVSLDLKELSKPRKADGSLPNIKIPKN</sequence>
<organism evidence="11 12">
    <name type="scientific">Pedobacter alpinus</name>
    <dbReference type="NCBI Taxonomy" id="1590643"/>
    <lineage>
        <taxon>Bacteria</taxon>
        <taxon>Pseudomonadati</taxon>
        <taxon>Bacteroidota</taxon>
        <taxon>Sphingobacteriia</taxon>
        <taxon>Sphingobacteriales</taxon>
        <taxon>Sphingobacteriaceae</taxon>
        <taxon>Pedobacter</taxon>
    </lineage>
</organism>
<keyword evidence="4" id="KW-0479">Metal-binding</keyword>
<feature type="chain" id="PRO_5046952264" evidence="9">
    <location>
        <begin position="24"/>
        <end position="387"/>
    </location>
</feature>
<dbReference type="PANTHER" id="PTHR40088">
    <property type="entry name" value="PECTATE LYASE (EUROFUNG)"/>
    <property type="match status" value="1"/>
</dbReference>
<dbReference type="InterPro" id="IPR011050">
    <property type="entry name" value="Pectin_lyase_fold/virulence"/>
</dbReference>
<evidence type="ECO:0000313" key="11">
    <source>
        <dbReference type="EMBL" id="MFD2732729.1"/>
    </source>
</evidence>
<dbReference type="InterPro" id="IPR053868">
    <property type="entry name" value="Pel9A-like_beta_helix"/>
</dbReference>
<evidence type="ECO:0000256" key="2">
    <source>
        <dbReference type="ARBA" id="ARBA00004613"/>
    </source>
</evidence>
<evidence type="ECO:0000256" key="9">
    <source>
        <dbReference type="SAM" id="SignalP"/>
    </source>
</evidence>